<organism evidence="3">
    <name type="scientific">viral metagenome</name>
    <dbReference type="NCBI Taxonomy" id="1070528"/>
    <lineage>
        <taxon>unclassified sequences</taxon>
        <taxon>metagenomes</taxon>
        <taxon>organismal metagenomes</taxon>
    </lineage>
</organism>
<accession>A0A6C0J199</accession>
<feature type="domain" description="C2H2-type" evidence="2">
    <location>
        <begin position="1"/>
        <end position="33"/>
    </location>
</feature>
<dbReference type="InterPro" id="IPR036236">
    <property type="entry name" value="Znf_C2H2_sf"/>
</dbReference>
<keyword evidence="1" id="KW-0175">Coiled coil</keyword>
<dbReference type="PROSITE" id="PS50157">
    <property type="entry name" value="ZINC_FINGER_C2H2_2"/>
    <property type="match status" value="1"/>
</dbReference>
<evidence type="ECO:0000259" key="2">
    <source>
        <dbReference type="PROSITE" id="PS50157"/>
    </source>
</evidence>
<dbReference type="AlphaFoldDB" id="A0A6C0J199"/>
<proteinExistence type="predicted"/>
<sequence length="282" mass="33593">MNCEYCKKNFKSKSSLKAHQKNAKFCIKIQEEQTQSNQELKKEITNNQDSPKENNSQIIEIHPESDSPVQKSKICKFCEKVFSEEDDIPEHFDIICKVQLERHRKFFNEVLKQNEFLKNELNFANDELNKTNILNEFHENNNKLRNNKIIENYLHTDIDSIKQVIDDNLKYEHIIGGQEGIARFVFKFLLNNNSNIYSCVNHEKKFFNFLNEQGDMIKDKNAKVLTSLLWQAEIFQKVHKLSVQKFLDMNPQELKFSMVYYEDIKNMEYDNEKFRDCLLTLL</sequence>
<feature type="coiled-coil region" evidence="1">
    <location>
        <begin position="107"/>
        <end position="141"/>
    </location>
</feature>
<evidence type="ECO:0000313" key="3">
    <source>
        <dbReference type="EMBL" id="QHT98639.1"/>
    </source>
</evidence>
<reference evidence="3" key="1">
    <citation type="journal article" date="2020" name="Nature">
        <title>Giant virus diversity and host interactions through global metagenomics.</title>
        <authorList>
            <person name="Schulz F."/>
            <person name="Roux S."/>
            <person name="Paez-Espino D."/>
            <person name="Jungbluth S."/>
            <person name="Walsh D.A."/>
            <person name="Denef V.J."/>
            <person name="McMahon K.D."/>
            <person name="Konstantinidis K.T."/>
            <person name="Eloe-Fadrosh E.A."/>
            <person name="Kyrpides N.C."/>
            <person name="Woyke T."/>
        </authorList>
    </citation>
    <scope>NUCLEOTIDE SEQUENCE</scope>
    <source>
        <strain evidence="3">GVMAG-M-3300025676-16</strain>
    </source>
</reference>
<dbReference type="SUPFAM" id="SSF57667">
    <property type="entry name" value="beta-beta-alpha zinc fingers"/>
    <property type="match status" value="1"/>
</dbReference>
<evidence type="ECO:0000256" key="1">
    <source>
        <dbReference type="SAM" id="Coils"/>
    </source>
</evidence>
<protein>
    <recommendedName>
        <fullName evidence="2">C2H2-type domain-containing protein</fullName>
    </recommendedName>
</protein>
<dbReference type="InterPro" id="IPR013087">
    <property type="entry name" value="Znf_C2H2_type"/>
</dbReference>
<name>A0A6C0J199_9ZZZZ</name>
<dbReference type="EMBL" id="MN740294">
    <property type="protein sequence ID" value="QHT98639.1"/>
    <property type="molecule type" value="Genomic_DNA"/>
</dbReference>